<accession>A0ABT0IQQ0</accession>
<name>A0ABT0IQQ0_9HYPH</name>
<proteinExistence type="predicted"/>
<dbReference type="RefSeq" id="WP_248682849.1">
    <property type="nucleotide sequence ID" value="NZ_JALPRY010000010.1"/>
</dbReference>
<evidence type="ECO:0000313" key="2">
    <source>
        <dbReference type="EMBL" id="MCK8780184.1"/>
    </source>
</evidence>
<keyword evidence="3" id="KW-1185">Reference proteome</keyword>
<dbReference type="Proteomes" id="UP001202827">
    <property type="component" value="Unassembled WGS sequence"/>
</dbReference>
<dbReference type="InterPro" id="IPR054189">
    <property type="entry name" value="DUF6894"/>
</dbReference>
<evidence type="ECO:0000313" key="3">
    <source>
        <dbReference type="Proteomes" id="UP001202827"/>
    </source>
</evidence>
<protein>
    <recommendedName>
        <fullName evidence="1">DUF6894 domain-containing protein</fullName>
    </recommendedName>
</protein>
<gene>
    <name evidence="2" type="ORF">M0654_09325</name>
</gene>
<dbReference type="Pfam" id="PF21834">
    <property type="entry name" value="DUF6894"/>
    <property type="match status" value="1"/>
</dbReference>
<feature type="domain" description="DUF6894" evidence="1">
    <location>
        <begin position="3"/>
        <end position="71"/>
    </location>
</feature>
<organism evidence="2 3">
    <name type="scientific">Neorhizobium turbinariae</name>
    <dbReference type="NCBI Taxonomy" id="2937795"/>
    <lineage>
        <taxon>Bacteria</taxon>
        <taxon>Pseudomonadati</taxon>
        <taxon>Pseudomonadota</taxon>
        <taxon>Alphaproteobacteria</taxon>
        <taxon>Hyphomicrobiales</taxon>
        <taxon>Rhizobiaceae</taxon>
        <taxon>Rhizobium/Agrobacterium group</taxon>
        <taxon>Neorhizobium</taxon>
    </lineage>
</organism>
<comment type="caution">
    <text evidence="2">The sequence shown here is derived from an EMBL/GenBank/DDBJ whole genome shotgun (WGS) entry which is preliminary data.</text>
</comment>
<dbReference type="EMBL" id="JALPRY010000010">
    <property type="protein sequence ID" value="MCK8780184.1"/>
    <property type="molecule type" value="Genomic_DNA"/>
</dbReference>
<sequence>MKYYIHAQGALDSVIDQDGLEFSSQDQAVAEIVTSLSEIVGEMKARGEPVPLDRVDIVNAEGNLIRTLSVTDFVSNDGEKRPR</sequence>
<evidence type="ECO:0000259" key="1">
    <source>
        <dbReference type="Pfam" id="PF21834"/>
    </source>
</evidence>
<reference evidence="2 3" key="1">
    <citation type="submission" date="2022-04" db="EMBL/GenBank/DDBJ databases">
        <title>Rhizobium coralii sp. nov., isolated from coral Turbinaria peltata.</title>
        <authorList>
            <person name="Sun H."/>
        </authorList>
    </citation>
    <scope>NUCLEOTIDE SEQUENCE [LARGE SCALE GENOMIC DNA]</scope>
    <source>
        <strain evidence="2 3">NTR19</strain>
    </source>
</reference>